<proteinExistence type="predicted"/>
<evidence type="ECO:0000259" key="5">
    <source>
        <dbReference type="Pfam" id="PF02237"/>
    </source>
</evidence>
<dbReference type="CDD" id="cd16442">
    <property type="entry name" value="BPL"/>
    <property type="match status" value="1"/>
</dbReference>
<sequence length="317" mass="33941">MLPPGIFAWESGHGHEVAPTSLESLARAHPTWDADIRAFGPWTGGVEVGGLGRFAVARGSGLEGVRGTMPKPEQVIVVVEECGTTMETARLLAEAGVLGAWDAVVAVRQRGGRGQLRRPWISSPGNLHVSMVMPAPPLDGPWREASADLLPLIAGYVFVEALEPLGFRIEIKWPNDLLRNGRKVGGMLIEERNGLVVLGLGLNVVESPADGLMREDHSVSAGILGIAAPWGGPLALCEVLVNRGRNVYATLFDELEPARFLSAVTSRLAWHGRRVHVTEEGQDSYQAEITGLSPKGGLVLRRAGREVVLYSGSIIPL</sequence>
<evidence type="ECO:0000256" key="4">
    <source>
        <dbReference type="ARBA" id="ARBA00047846"/>
    </source>
</evidence>
<gene>
    <name evidence="7" type="ORF">GKC30_12535</name>
</gene>
<feature type="domain" description="BPL/LPL catalytic" evidence="6">
    <location>
        <begin position="103"/>
        <end position="194"/>
    </location>
</feature>
<evidence type="ECO:0000313" key="8">
    <source>
        <dbReference type="Proteomes" id="UP000461162"/>
    </source>
</evidence>
<dbReference type="Gene3D" id="3.30.930.10">
    <property type="entry name" value="Bira Bifunctional Protein, Domain 2"/>
    <property type="match status" value="1"/>
</dbReference>
<dbReference type="InterPro" id="IPR004408">
    <property type="entry name" value="Biotin_CoA_COase_ligase"/>
</dbReference>
<keyword evidence="1 7" id="KW-0436">Ligase</keyword>
<accession>A0A7K1KRB6</accession>
<dbReference type="EMBL" id="WODC01000008">
    <property type="protein sequence ID" value="MUM78462.1"/>
    <property type="molecule type" value="Genomic_DNA"/>
</dbReference>
<comment type="catalytic activity">
    <reaction evidence="4">
        <text>biotin + L-lysyl-[protein] + ATP = N(6)-biotinyl-L-lysyl-[protein] + AMP + diphosphate + H(+)</text>
        <dbReference type="Rhea" id="RHEA:11756"/>
        <dbReference type="Rhea" id="RHEA-COMP:9752"/>
        <dbReference type="Rhea" id="RHEA-COMP:10505"/>
        <dbReference type="ChEBI" id="CHEBI:15378"/>
        <dbReference type="ChEBI" id="CHEBI:29969"/>
        <dbReference type="ChEBI" id="CHEBI:30616"/>
        <dbReference type="ChEBI" id="CHEBI:33019"/>
        <dbReference type="ChEBI" id="CHEBI:57586"/>
        <dbReference type="ChEBI" id="CHEBI:83144"/>
        <dbReference type="ChEBI" id="CHEBI:456215"/>
        <dbReference type="EC" id="6.3.4.15"/>
    </reaction>
</comment>
<evidence type="ECO:0000313" key="7">
    <source>
        <dbReference type="EMBL" id="MUM78462.1"/>
    </source>
</evidence>
<dbReference type="NCBIfam" id="TIGR00121">
    <property type="entry name" value="birA_ligase"/>
    <property type="match status" value="1"/>
</dbReference>
<dbReference type="InterPro" id="IPR045864">
    <property type="entry name" value="aa-tRNA-synth_II/BPL/LPL"/>
</dbReference>
<feature type="domain" description="Biotin protein ligase C-terminal" evidence="5">
    <location>
        <begin position="272"/>
        <end position="314"/>
    </location>
</feature>
<evidence type="ECO:0000256" key="1">
    <source>
        <dbReference type="ARBA" id="ARBA00022598"/>
    </source>
</evidence>
<dbReference type="AlphaFoldDB" id="A0A7K1KRB6"/>
<dbReference type="PANTHER" id="PTHR12835">
    <property type="entry name" value="BIOTIN PROTEIN LIGASE"/>
    <property type="match status" value="1"/>
</dbReference>
<dbReference type="InterPro" id="IPR003142">
    <property type="entry name" value="BPL_C"/>
</dbReference>
<evidence type="ECO:0000259" key="6">
    <source>
        <dbReference type="Pfam" id="PF03099"/>
    </source>
</evidence>
<dbReference type="Proteomes" id="UP000461162">
    <property type="component" value="Unassembled WGS sequence"/>
</dbReference>
<dbReference type="PANTHER" id="PTHR12835:SF5">
    <property type="entry name" value="BIOTIN--PROTEIN LIGASE"/>
    <property type="match status" value="1"/>
</dbReference>
<name>A0A7K1KRB6_9BACT</name>
<comment type="caution">
    <text evidence="7">The sequence shown here is derived from an EMBL/GenBank/DDBJ whole genome shotgun (WGS) entry which is preliminary data.</text>
</comment>
<dbReference type="InterPro" id="IPR004143">
    <property type="entry name" value="BPL_LPL_catalytic"/>
</dbReference>
<evidence type="ECO:0000256" key="2">
    <source>
        <dbReference type="ARBA" id="ARBA00023267"/>
    </source>
</evidence>
<dbReference type="Pfam" id="PF03099">
    <property type="entry name" value="BPL_LplA_LipB"/>
    <property type="match status" value="1"/>
</dbReference>
<dbReference type="EC" id="6.3.4.15" evidence="3"/>
<dbReference type="Pfam" id="PF02237">
    <property type="entry name" value="BPL_C"/>
    <property type="match status" value="1"/>
</dbReference>
<protein>
    <recommendedName>
        <fullName evidence="3">biotin--[biotin carboxyl-carrier protein] ligase</fullName>
        <ecNumber evidence="3">6.3.4.15</ecNumber>
    </recommendedName>
</protein>
<keyword evidence="8" id="KW-1185">Reference proteome</keyword>
<dbReference type="GO" id="GO:0005737">
    <property type="term" value="C:cytoplasm"/>
    <property type="evidence" value="ECO:0007669"/>
    <property type="project" value="TreeGrafter"/>
</dbReference>
<organism evidence="7 8">
    <name type="scientific">Pseudodesulfovibrio alkaliphilus</name>
    <dbReference type="NCBI Taxonomy" id="2661613"/>
    <lineage>
        <taxon>Bacteria</taxon>
        <taxon>Pseudomonadati</taxon>
        <taxon>Thermodesulfobacteriota</taxon>
        <taxon>Desulfovibrionia</taxon>
        <taxon>Desulfovibrionales</taxon>
        <taxon>Desulfovibrionaceae</taxon>
    </lineage>
</organism>
<evidence type="ECO:0000256" key="3">
    <source>
        <dbReference type="ARBA" id="ARBA00024227"/>
    </source>
</evidence>
<keyword evidence="2" id="KW-0092">Biotin</keyword>
<dbReference type="SUPFAM" id="SSF55681">
    <property type="entry name" value="Class II aaRS and biotin synthetases"/>
    <property type="match status" value="1"/>
</dbReference>
<dbReference type="GO" id="GO:0004077">
    <property type="term" value="F:biotin--[biotin carboxyl-carrier protein] ligase activity"/>
    <property type="evidence" value="ECO:0007669"/>
    <property type="project" value="UniProtKB-EC"/>
</dbReference>
<reference evidence="7 8" key="1">
    <citation type="submission" date="2019-11" db="EMBL/GenBank/DDBJ databases">
        <title>Pseudodesulfovibrio alkaliphilus, sp. nov., an alkaliphilic sulfate-reducing bacteria from mud volcano of Taman peninsula, Russia.</title>
        <authorList>
            <person name="Frolova A."/>
            <person name="Merkel A.Y."/>
            <person name="Slobodkin A.I."/>
        </authorList>
    </citation>
    <scope>NUCLEOTIDE SEQUENCE [LARGE SCALE GENOMIC DNA]</scope>
    <source>
        <strain evidence="7 8">F-1</strain>
    </source>
</reference>